<dbReference type="GO" id="GO:0000324">
    <property type="term" value="C:fungal-type vacuole"/>
    <property type="evidence" value="ECO:0007669"/>
    <property type="project" value="TreeGrafter"/>
</dbReference>
<dbReference type="Proteomes" id="UP000054549">
    <property type="component" value="Unassembled WGS sequence"/>
</dbReference>
<evidence type="ECO:0000259" key="1">
    <source>
        <dbReference type="Pfam" id="PF00462"/>
    </source>
</evidence>
<evidence type="ECO:0000313" key="3">
    <source>
        <dbReference type="Proteomes" id="UP000054549"/>
    </source>
</evidence>
<organism evidence="2 3">
    <name type="scientific">Amanita muscaria (strain Koide BX008)</name>
    <dbReference type="NCBI Taxonomy" id="946122"/>
    <lineage>
        <taxon>Eukaryota</taxon>
        <taxon>Fungi</taxon>
        <taxon>Dikarya</taxon>
        <taxon>Basidiomycota</taxon>
        <taxon>Agaricomycotina</taxon>
        <taxon>Agaricomycetes</taxon>
        <taxon>Agaricomycetidae</taxon>
        <taxon>Agaricales</taxon>
        <taxon>Pluteineae</taxon>
        <taxon>Amanitaceae</taxon>
        <taxon>Amanita</taxon>
    </lineage>
</organism>
<dbReference type="AlphaFoldDB" id="A0A0C2X5A1"/>
<dbReference type="HOGENOM" id="CLU_026126_0_3_1"/>
<dbReference type="GO" id="GO:0005801">
    <property type="term" value="C:cis-Golgi network"/>
    <property type="evidence" value="ECO:0007669"/>
    <property type="project" value="TreeGrafter"/>
</dbReference>
<dbReference type="PANTHER" id="PTHR45694">
    <property type="entry name" value="GLUTAREDOXIN 2"/>
    <property type="match status" value="1"/>
</dbReference>
<name>A0A0C2X5A1_AMAMK</name>
<feature type="domain" description="Glutaredoxin" evidence="1">
    <location>
        <begin position="108"/>
        <end position="172"/>
    </location>
</feature>
<dbReference type="Pfam" id="PF00462">
    <property type="entry name" value="Glutaredoxin"/>
    <property type="match status" value="1"/>
</dbReference>
<accession>A0A0C2X5A1</accession>
<dbReference type="PRINTS" id="PR00160">
    <property type="entry name" value="GLUTAREDOXIN"/>
</dbReference>
<dbReference type="EMBL" id="KN818226">
    <property type="protein sequence ID" value="KIL69447.1"/>
    <property type="molecule type" value="Genomic_DNA"/>
</dbReference>
<dbReference type="InterPro" id="IPR014025">
    <property type="entry name" value="Glutaredoxin_subgr"/>
</dbReference>
<proteinExistence type="predicted"/>
<evidence type="ECO:0000313" key="2">
    <source>
        <dbReference type="EMBL" id="KIL69447.1"/>
    </source>
</evidence>
<dbReference type="PROSITE" id="PS51354">
    <property type="entry name" value="GLUTAREDOXIN_2"/>
    <property type="match status" value="1"/>
</dbReference>
<dbReference type="SUPFAM" id="SSF52833">
    <property type="entry name" value="Thioredoxin-like"/>
    <property type="match status" value="1"/>
</dbReference>
<dbReference type="InterPro" id="IPR036249">
    <property type="entry name" value="Thioredoxin-like_sf"/>
</dbReference>
<dbReference type="GO" id="GO:0034599">
    <property type="term" value="P:cellular response to oxidative stress"/>
    <property type="evidence" value="ECO:0007669"/>
    <property type="project" value="TreeGrafter"/>
</dbReference>
<dbReference type="GO" id="GO:0005796">
    <property type="term" value="C:Golgi lumen"/>
    <property type="evidence" value="ECO:0007669"/>
    <property type="project" value="TreeGrafter"/>
</dbReference>
<gene>
    <name evidence="2" type="ORF">M378DRAFT_70058</name>
</gene>
<dbReference type="InterPro" id="IPR002109">
    <property type="entry name" value="Glutaredoxin"/>
</dbReference>
<sequence length="203" mass="22614">MPALFSSSRRGRPLLLVALATFALVFLARNVFSSSRHKIANYLGSKPKVNEIYGLLYLVTRGAEQPHTLSDAVDVDPKKPIDFSVYSGGKRWIDWKKEAQRLDDDFPIIVFSKTYCPYSKRAKNLLASYDIQPSPHIVEVDLRGDGALVKALLTRMTGRGTFPNILVRGRSIGGSDDLFSLHESSKLAQILQDAGTEFRTQDV</sequence>
<dbReference type="OrthoDB" id="423313at2759"/>
<dbReference type="InParanoid" id="A0A0C2X5A1"/>
<dbReference type="PANTHER" id="PTHR45694:SF5">
    <property type="entry name" value="GLUTAREDOXIN 2"/>
    <property type="match status" value="1"/>
</dbReference>
<dbReference type="GO" id="GO:0015038">
    <property type="term" value="F:glutathione disulfide oxidoreductase activity"/>
    <property type="evidence" value="ECO:0007669"/>
    <property type="project" value="TreeGrafter"/>
</dbReference>
<dbReference type="Gene3D" id="3.40.30.10">
    <property type="entry name" value="Glutaredoxin"/>
    <property type="match status" value="1"/>
</dbReference>
<dbReference type="CDD" id="cd03419">
    <property type="entry name" value="GRX_GRXh_1_2_like"/>
    <property type="match status" value="1"/>
</dbReference>
<keyword evidence="3" id="KW-1185">Reference proteome</keyword>
<protein>
    <recommendedName>
        <fullName evidence="1">Glutaredoxin domain-containing protein</fullName>
    </recommendedName>
</protein>
<reference evidence="2 3" key="1">
    <citation type="submission" date="2014-04" db="EMBL/GenBank/DDBJ databases">
        <title>Evolutionary Origins and Diversification of the Mycorrhizal Mutualists.</title>
        <authorList>
            <consortium name="DOE Joint Genome Institute"/>
            <consortium name="Mycorrhizal Genomics Consortium"/>
            <person name="Kohler A."/>
            <person name="Kuo A."/>
            <person name="Nagy L.G."/>
            <person name="Floudas D."/>
            <person name="Copeland A."/>
            <person name="Barry K.W."/>
            <person name="Cichocki N."/>
            <person name="Veneault-Fourrey C."/>
            <person name="LaButti K."/>
            <person name="Lindquist E.A."/>
            <person name="Lipzen A."/>
            <person name="Lundell T."/>
            <person name="Morin E."/>
            <person name="Murat C."/>
            <person name="Riley R."/>
            <person name="Ohm R."/>
            <person name="Sun H."/>
            <person name="Tunlid A."/>
            <person name="Henrissat B."/>
            <person name="Grigoriev I.V."/>
            <person name="Hibbett D.S."/>
            <person name="Martin F."/>
        </authorList>
    </citation>
    <scope>NUCLEOTIDE SEQUENCE [LARGE SCALE GENOMIC DNA]</scope>
    <source>
        <strain evidence="2 3">Koide BX008</strain>
    </source>
</reference>
<dbReference type="STRING" id="946122.A0A0C2X5A1"/>